<dbReference type="InterPro" id="IPR042214">
    <property type="entry name" value="TruD_catalytic"/>
</dbReference>
<feature type="non-terminal residue" evidence="5">
    <location>
        <position position="1"/>
    </location>
</feature>
<gene>
    <name evidence="5" type="ORF">ROZALSC1DRAFT_22971</name>
</gene>
<dbReference type="InterPro" id="IPR020103">
    <property type="entry name" value="PsdUridine_synth_cat_dom_sf"/>
</dbReference>
<dbReference type="EMBL" id="ML005390">
    <property type="protein sequence ID" value="RKP18704.1"/>
    <property type="molecule type" value="Genomic_DNA"/>
</dbReference>
<dbReference type="InterPro" id="IPR001656">
    <property type="entry name" value="PsdUridine_synth_TruD"/>
</dbReference>
<evidence type="ECO:0000313" key="6">
    <source>
        <dbReference type="Proteomes" id="UP000281549"/>
    </source>
</evidence>
<evidence type="ECO:0000256" key="2">
    <source>
        <dbReference type="ARBA" id="ARBA00022694"/>
    </source>
</evidence>
<dbReference type="PANTHER" id="PTHR13326">
    <property type="entry name" value="TRNA PSEUDOURIDINE SYNTHASE D"/>
    <property type="match status" value="1"/>
</dbReference>
<dbReference type="PROSITE" id="PS50984">
    <property type="entry name" value="TRUD"/>
    <property type="match status" value="1"/>
</dbReference>
<evidence type="ECO:0000313" key="5">
    <source>
        <dbReference type="EMBL" id="RKP18704.1"/>
    </source>
</evidence>
<dbReference type="PROSITE" id="PS01268">
    <property type="entry name" value="UPF0024"/>
    <property type="match status" value="1"/>
</dbReference>
<evidence type="ECO:0000256" key="1">
    <source>
        <dbReference type="ARBA" id="ARBA00007953"/>
    </source>
</evidence>
<dbReference type="PIRSF" id="PIRSF037016">
    <property type="entry name" value="Pseudouridin_synth_euk_prd"/>
    <property type="match status" value="1"/>
</dbReference>
<dbReference type="CDD" id="cd02576">
    <property type="entry name" value="PseudoU_synth_ScPUS7"/>
    <property type="match status" value="1"/>
</dbReference>
<dbReference type="Proteomes" id="UP000281549">
    <property type="component" value="Unassembled WGS sequence"/>
</dbReference>
<name>A0A4P9YH72_ROZAC</name>
<dbReference type="Gene3D" id="3.30.2350.20">
    <property type="entry name" value="TruD, catalytic domain"/>
    <property type="match status" value="2"/>
</dbReference>
<dbReference type="GO" id="GO:0003723">
    <property type="term" value="F:RNA binding"/>
    <property type="evidence" value="ECO:0007669"/>
    <property type="project" value="InterPro"/>
</dbReference>
<dbReference type="AlphaFoldDB" id="A0A4P9YH72"/>
<organism evidence="5 6">
    <name type="scientific">Rozella allomycis (strain CSF55)</name>
    <dbReference type="NCBI Taxonomy" id="988480"/>
    <lineage>
        <taxon>Eukaryota</taxon>
        <taxon>Fungi</taxon>
        <taxon>Fungi incertae sedis</taxon>
        <taxon>Cryptomycota</taxon>
        <taxon>Cryptomycota incertae sedis</taxon>
        <taxon>Rozella</taxon>
    </lineage>
</organism>
<sequence>VDPGKFQFAGNKDRRAITVQRISVPNVEPIRLLSLNEKFWTPNMRISSPKIIENQLQLGALFGNHFQIAIRNVENLSAEEIDESFQALSDNGFINYFGMQRFGCTNVPTHVIGEALIKSDWETAVNLILSPKNIDDDATMNARKIWFEEKDAVKAAKAFPMRNTSEKRILFHLAKDNCSSDFAGAIAAIPREMRMMYLHSYQSFIWNHAVSHRIEKFGMKVLEGDIVPNPLNKSEPIIVTNENIEKYSIFDIALPLPGSSVIYPENETKKIYEEILLNHGKDFSSLSNKNKLIDLSGDYRKIVVKPLNMAWKQLSYSSNDEQLMLSDFEKLEGKELELKDGPLKGIVVEFSLPSSSYATMALREAMRMETSSSHQRNLSKRIKLESEIVNE</sequence>
<dbReference type="InterPro" id="IPR020119">
    <property type="entry name" value="PsdUridine_synth_TruD_CS"/>
</dbReference>
<dbReference type="GO" id="GO:0009982">
    <property type="term" value="F:pseudouridine synthase activity"/>
    <property type="evidence" value="ECO:0007669"/>
    <property type="project" value="InterPro"/>
</dbReference>
<protein>
    <submittedName>
        <fullName evidence="5">Pseudouridine synthase</fullName>
    </submittedName>
</protein>
<dbReference type="GO" id="GO:0008033">
    <property type="term" value="P:tRNA processing"/>
    <property type="evidence" value="ECO:0007669"/>
    <property type="project" value="UniProtKB-KW"/>
</dbReference>
<dbReference type="GO" id="GO:0001522">
    <property type="term" value="P:pseudouridine synthesis"/>
    <property type="evidence" value="ECO:0007669"/>
    <property type="project" value="InterPro"/>
</dbReference>
<keyword evidence="3" id="KW-0413">Isomerase</keyword>
<accession>A0A4P9YH72</accession>
<feature type="domain" description="TRUD" evidence="4">
    <location>
        <begin position="92"/>
        <end position="305"/>
    </location>
</feature>
<evidence type="ECO:0000259" key="4">
    <source>
        <dbReference type="PROSITE" id="PS50984"/>
    </source>
</evidence>
<dbReference type="PANTHER" id="PTHR13326:SF21">
    <property type="entry name" value="PSEUDOURIDYLATE SYNTHASE PUS7L"/>
    <property type="match status" value="1"/>
</dbReference>
<dbReference type="SUPFAM" id="SSF55120">
    <property type="entry name" value="Pseudouridine synthase"/>
    <property type="match status" value="1"/>
</dbReference>
<comment type="similarity">
    <text evidence="1">Belongs to the pseudouridine synthase TruD family.</text>
</comment>
<dbReference type="GO" id="GO:0005634">
    <property type="term" value="C:nucleus"/>
    <property type="evidence" value="ECO:0007669"/>
    <property type="project" value="TreeGrafter"/>
</dbReference>
<proteinExistence type="inferred from homology"/>
<dbReference type="NCBIfam" id="TIGR00094">
    <property type="entry name" value="tRNA_TruD_broad"/>
    <property type="match status" value="1"/>
</dbReference>
<dbReference type="Pfam" id="PF01142">
    <property type="entry name" value="TruD"/>
    <property type="match status" value="1"/>
</dbReference>
<evidence type="ECO:0000256" key="3">
    <source>
        <dbReference type="ARBA" id="ARBA00023235"/>
    </source>
</evidence>
<reference evidence="6" key="1">
    <citation type="journal article" date="2018" name="Nat. Microbiol.">
        <title>Leveraging single-cell genomics to expand the fungal tree of life.</title>
        <authorList>
            <person name="Ahrendt S.R."/>
            <person name="Quandt C.A."/>
            <person name="Ciobanu D."/>
            <person name="Clum A."/>
            <person name="Salamov A."/>
            <person name="Andreopoulos B."/>
            <person name="Cheng J.F."/>
            <person name="Woyke T."/>
            <person name="Pelin A."/>
            <person name="Henrissat B."/>
            <person name="Reynolds N.K."/>
            <person name="Benny G.L."/>
            <person name="Smith M.E."/>
            <person name="James T.Y."/>
            <person name="Grigoriev I.V."/>
        </authorList>
    </citation>
    <scope>NUCLEOTIDE SEQUENCE [LARGE SCALE GENOMIC DNA]</scope>
    <source>
        <strain evidence="6">CSF55</strain>
    </source>
</reference>
<dbReference type="InterPro" id="IPR011760">
    <property type="entry name" value="PsdUridine_synth_TruD_insert"/>
</dbReference>
<keyword evidence="2" id="KW-0819">tRNA processing</keyword>